<feature type="domain" description="PARP catalytic" evidence="2">
    <location>
        <begin position="137"/>
        <end position="335"/>
    </location>
</feature>
<dbReference type="GO" id="GO:1990404">
    <property type="term" value="F:NAD+-protein mono-ADP-ribosyltransferase activity"/>
    <property type="evidence" value="ECO:0007669"/>
    <property type="project" value="TreeGrafter"/>
</dbReference>
<dbReference type="PROSITE" id="PS51059">
    <property type="entry name" value="PARP_CATALYTIC"/>
    <property type="match status" value="1"/>
</dbReference>
<keyword evidence="1" id="KW-0520">NAD</keyword>
<dbReference type="AlphaFoldDB" id="A0A6J8C2W9"/>
<dbReference type="EMBL" id="CACVKT020004383">
    <property type="protein sequence ID" value="CAC5389871.1"/>
    <property type="molecule type" value="Genomic_DNA"/>
</dbReference>
<dbReference type="SUPFAM" id="SSF56399">
    <property type="entry name" value="ADP-ribosylation"/>
    <property type="match status" value="1"/>
</dbReference>
<reference evidence="3 4" key="1">
    <citation type="submission" date="2020-06" db="EMBL/GenBank/DDBJ databases">
        <authorList>
            <person name="Li R."/>
            <person name="Bekaert M."/>
        </authorList>
    </citation>
    <scope>NUCLEOTIDE SEQUENCE [LARGE SCALE GENOMIC DNA]</scope>
    <source>
        <strain evidence="4">wild</strain>
    </source>
</reference>
<dbReference type="Gene3D" id="3.90.228.10">
    <property type="match status" value="1"/>
</dbReference>
<sequence>MEVWHSMRDIKCPKQSCYGSINSCEWICIEDGGELLVSQTGQMKCHHGDKKRPSHQGPICQWSCTYEKSGQHGYTMKQKPDEEGFLLALSQAIQLTETAGPTWVVSLCRALGDQFSGRRMNGNNQGYSQTNGQRRGIPFPSHWIEMGTTTLKEIPIDNGTAEWKDVARCFTATLQPKQILSIRRIQHKFHWEMFYIKRLKLESLYGTGSENELKLFHGTSPDKVAAIREHNLDPRLCGAAFGTVHGQGTYFSPEAQFSDYYVIPDQSGHKFMFLARVLAGRMCLGNPDYRRPPLQNPDNPLSPLFDCCVDSLQNPNIFCVFHDTQYYLEYLIEYI</sequence>
<dbReference type="GO" id="GO:0003950">
    <property type="term" value="F:NAD+ poly-ADP-ribosyltransferase activity"/>
    <property type="evidence" value="ECO:0007669"/>
    <property type="project" value="UniProtKB-UniRule"/>
</dbReference>
<evidence type="ECO:0000256" key="1">
    <source>
        <dbReference type="RuleBase" id="RU362114"/>
    </source>
</evidence>
<dbReference type="OrthoDB" id="408612at2759"/>
<gene>
    <name evidence="3" type="ORF">MCOR_25005</name>
</gene>
<organism evidence="3 4">
    <name type="scientific">Mytilus coruscus</name>
    <name type="common">Sea mussel</name>
    <dbReference type="NCBI Taxonomy" id="42192"/>
    <lineage>
        <taxon>Eukaryota</taxon>
        <taxon>Metazoa</taxon>
        <taxon>Spiralia</taxon>
        <taxon>Lophotrochozoa</taxon>
        <taxon>Mollusca</taxon>
        <taxon>Bivalvia</taxon>
        <taxon>Autobranchia</taxon>
        <taxon>Pteriomorphia</taxon>
        <taxon>Mytilida</taxon>
        <taxon>Mytiloidea</taxon>
        <taxon>Mytilidae</taxon>
        <taxon>Mytilinae</taxon>
        <taxon>Mytilus</taxon>
    </lineage>
</organism>
<evidence type="ECO:0000313" key="4">
    <source>
        <dbReference type="Proteomes" id="UP000507470"/>
    </source>
</evidence>
<protein>
    <recommendedName>
        <fullName evidence="1">Poly [ADP-ribose] polymerase</fullName>
        <shortName evidence="1">PARP</shortName>
        <ecNumber evidence="1">2.4.2.-</ecNumber>
    </recommendedName>
</protein>
<dbReference type="PANTHER" id="PTHR45740">
    <property type="entry name" value="POLY [ADP-RIBOSE] POLYMERASE"/>
    <property type="match status" value="1"/>
</dbReference>
<dbReference type="Pfam" id="PF00644">
    <property type="entry name" value="PARP"/>
    <property type="match status" value="1"/>
</dbReference>
<dbReference type="Proteomes" id="UP000507470">
    <property type="component" value="Unassembled WGS sequence"/>
</dbReference>
<evidence type="ECO:0000259" key="2">
    <source>
        <dbReference type="PROSITE" id="PS51059"/>
    </source>
</evidence>
<dbReference type="CDD" id="cd01439">
    <property type="entry name" value="TCCD_inducible_PARP_like"/>
    <property type="match status" value="1"/>
</dbReference>
<evidence type="ECO:0000313" key="3">
    <source>
        <dbReference type="EMBL" id="CAC5389871.1"/>
    </source>
</evidence>
<dbReference type="GO" id="GO:0005634">
    <property type="term" value="C:nucleus"/>
    <property type="evidence" value="ECO:0007669"/>
    <property type="project" value="TreeGrafter"/>
</dbReference>
<proteinExistence type="predicted"/>
<name>A0A6J8C2W9_MYTCO</name>
<dbReference type="InterPro" id="IPR012317">
    <property type="entry name" value="Poly(ADP-ribose)pol_cat_dom"/>
</dbReference>
<keyword evidence="1 3" id="KW-0328">Glycosyltransferase</keyword>
<dbReference type="PANTHER" id="PTHR45740:SF6">
    <property type="entry name" value="PROTEIN MONO-ADP-RIBOSYLTRANSFERASE PARP12"/>
    <property type="match status" value="1"/>
</dbReference>
<dbReference type="EC" id="2.4.2.-" evidence="1"/>
<keyword evidence="4" id="KW-1185">Reference proteome</keyword>
<keyword evidence="1 3" id="KW-0808">Transferase</keyword>
<accession>A0A6J8C2W9</accession>
<dbReference type="InterPro" id="IPR051712">
    <property type="entry name" value="ARTD-AVP"/>
</dbReference>